<dbReference type="Gene3D" id="3.20.20.370">
    <property type="entry name" value="Glycoside hydrolase/deacetylase"/>
    <property type="match status" value="1"/>
</dbReference>
<dbReference type="PANTHER" id="PTHR10587">
    <property type="entry name" value="GLYCOSYL TRANSFERASE-RELATED"/>
    <property type="match status" value="1"/>
</dbReference>
<dbReference type="InterPro" id="IPR011330">
    <property type="entry name" value="Glyco_hydro/deAcase_b/a-brl"/>
</dbReference>
<comment type="caution">
    <text evidence="3">The sequence shown here is derived from an EMBL/GenBank/DDBJ whole genome shotgun (WGS) entry which is preliminary data.</text>
</comment>
<dbReference type="InterPro" id="IPR050248">
    <property type="entry name" value="Polysacc_deacetylase_ArnD"/>
</dbReference>
<evidence type="ECO:0000313" key="4">
    <source>
        <dbReference type="Proteomes" id="UP001469365"/>
    </source>
</evidence>
<protein>
    <submittedName>
        <fullName evidence="3">Polysaccharide deacetylase family protein</fullName>
    </submittedName>
</protein>
<dbReference type="PANTHER" id="PTHR10587:SF80">
    <property type="entry name" value="CHITOOLIGOSACCHARIDE DEACETYLASE"/>
    <property type="match status" value="1"/>
</dbReference>
<evidence type="ECO:0000256" key="1">
    <source>
        <dbReference type="SAM" id="SignalP"/>
    </source>
</evidence>
<keyword evidence="4" id="KW-1185">Reference proteome</keyword>
<dbReference type="Pfam" id="PF01522">
    <property type="entry name" value="Polysacc_deac_1"/>
    <property type="match status" value="1"/>
</dbReference>
<dbReference type="Proteomes" id="UP001469365">
    <property type="component" value="Unassembled WGS sequence"/>
</dbReference>
<proteinExistence type="predicted"/>
<evidence type="ECO:0000313" key="3">
    <source>
        <dbReference type="EMBL" id="MEK8130180.1"/>
    </source>
</evidence>
<feature type="domain" description="NodB homology" evidence="2">
    <location>
        <begin position="152"/>
        <end position="328"/>
    </location>
</feature>
<evidence type="ECO:0000259" key="2">
    <source>
        <dbReference type="PROSITE" id="PS51677"/>
    </source>
</evidence>
<dbReference type="PROSITE" id="PS51677">
    <property type="entry name" value="NODB"/>
    <property type="match status" value="1"/>
</dbReference>
<dbReference type="SUPFAM" id="SSF88713">
    <property type="entry name" value="Glycoside hydrolase/deacetylase"/>
    <property type="match status" value="1"/>
</dbReference>
<reference evidence="3 4" key="1">
    <citation type="submission" date="2024-04" db="EMBL/GenBank/DDBJ databases">
        <title>draft genome sequnece of Paenibacillus filicis.</title>
        <authorList>
            <person name="Kim D.-U."/>
        </authorList>
    </citation>
    <scope>NUCLEOTIDE SEQUENCE [LARGE SCALE GENOMIC DNA]</scope>
    <source>
        <strain evidence="3 4">KACC14197</strain>
    </source>
</reference>
<keyword evidence="1" id="KW-0732">Signal</keyword>
<feature type="chain" id="PRO_5045217403" evidence="1">
    <location>
        <begin position="29"/>
        <end position="347"/>
    </location>
</feature>
<feature type="signal peptide" evidence="1">
    <location>
        <begin position="1"/>
        <end position="28"/>
    </location>
</feature>
<sequence length="347" mass="38232">MNRKKQKLLLFATASLGVVLVLLQQSTAVERFVTHARQASGTPGSFGEGESLQTLARYFRGEDESARSHALQWIQTEAGKRYIAPVDAKIDPVWKAVPGYNGREVDVEKSLAAAEAKGYPMPPPLVYREIQPQIGLDQLGPHPVYKGNPNKRLVSFMINVAWGDEYLSKMLATLEKEGVHATFFLDGMWLSKNVAMAKTIAEKGHELGNHAYSHKNMSTLSRGQNETEIVKTEKLLREQVGVDGGLFAPPSGDFNQTTVDVAHSLKLRTVLWTLDTVDWKKPPASSIIRKISSRVEPGTLILMHPTASSSEALPEMIRIIRSKGLQLGTVSEVLSPQRLPEVESTGQ</sequence>
<dbReference type="EMBL" id="JBBPCC010000013">
    <property type="protein sequence ID" value="MEK8130180.1"/>
    <property type="molecule type" value="Genomic_DNA"/>
</dbReference>
<dbReference type="RefSeq" id="WP_341417308.1">
    <property type="nucleotide sequence ID" value="NZ_JBBPCC010000013.1"/>
</dbReference>
<name>A0ABU9DMT9_9BACL</name>
<dbReference type="CDD" id="cd10950">
    <property type="entry name" value="CE4_BsYlxY_like"/>
    <property type="match status" value="1"/>
</dbReference>
<accession>A0ABU9DMT9</accession>
<gene>
    <name evidence="3" type="ORF">WMW72_19940</name>
</gene>
<organism evidence="3 4">
    <name type="scientific">Paenibacillus filicis</name>
    <dbReference type="NCBI Taxonomy" id="669464"/>
    <lineage>
        <taxon>Bacteria</taxon>
        <taxon>Bacillati</taxon>
        <taxon>Bacillota</taxon>
        <taxon>Bacilli</taxon>
        <taxon>Bacillales</taxon>
        <taxon>Paenibacillaceae</taxon>
        <taxon>Paenibacillus</taxon>
    </lineage>
</organism>
<dbReference type="InterPro" id="IPR002509">
    <property type="entry name" value="NODB_dom"/>
</dbReference>